<dbReference type="InterPro" id="IPR001173">
    <property type="entry name" value="Glyco_trans_2-like"/>
</dbReference>
<dbReference type="InterPro" id="IPR050256">
    <property type="entry name" value="Glycosyltransferase_2"/>
</dbReference>
<evidence type="ECO:0000313" key="3">
    <source>
        <dbReference type="Proteomes" id="UP000076962"/>
    </source>
</evidence>
<dbReference type="InterPro" id="IPR029044">
    <property type="entry name" value="Nucleotide-diphossugar_trans"/>
</dbReference>
<organism evidence="2 3">
    <name type="scientific">Candidatus Thiomargarita nelsonii</name>
    <dbReference type="NCBI Taxonomy" id="1003181"/>
    <lineage>
        <taxon>Bacteria</taxon>
        <taxon>Pseudomonadati</taxon>
        <taxon>Pseudomonadota</taxon>
        <taxon>Gammaproteobacteria</taxon>
        <taxon>Thiotrichales</taxon>
        <taxon>Thiotrichaceae</taxon>
        <taxon>Thiomargarita</taxon>
    </lineage>
</organism>
<sequence length="292" mass="32218">MRIGLANQARLTPLLNQDISPKTVKTDDEAFMKCHLSIILPCLNEAQSLKKLIPTLKQNYADAEIIVVDDGSSDESASIATQAGAKVISHPYSMGNGAAIKSGARAASGDIFIFMDADGQHDPQDIERQLAELERGHDMVVGARSANSQASFLRWCANSFYNWLSSWMVGHKIADLTSGFRAVKADKFKEFLYLLPNGFSYPTTITMAFFRAGYSVSYIPIVAHTRIGKSHIKLLRDSVRFLLIIFKIGSLYAPLKLFGSLSSGFFLLGLGYYIYTFVTAGRFTNMSVLLFV</sequence>
<name>A0A176S3V2_9GAMM</name>
<proteinExistence type="predicted"/>
<comment type="caution">
    <text evidence="2">The sequence shown here is derived from an EMBL/GenBank/DDBJ whole genome shotgun (WGS) entry which is preliminary data.</text>
</comment>
<evidence type="ECO:0000259" key="1">
    <source>
        <dbReference type="Pfam" id="PF00535"/>
    </source>
</evidence>
<dbReference type="EMBL" id="LUTY01000766">
    <property type="protein sequence ID" value="OAD22743.1"/>
    <property type="molecule type" value="Genomic_DNA"/>
</dbReference>
<dbReference type="Gene3D" id="3.90.550.10">
    <property type="entry name" value="Spore Coat Polysaccharide Biosynthesis Protein SpsA, Chain A"/>
    <property type="match status" value="1"/>
</dbReference>
<dbReference type="Pfam" id="PF00535">
    <property type="entry name" value="Glycos_transf_2"/>
    <property type="match status" value="1"/>
</dbReference>
<evidence type="ECO:0000313" key="2">
    <source>
        <dbReference type="EMBL" id="OAD22743.1"/>
    </source>
</evidence>
<protein>
    <submittedName>
        <fullName evidence="2">Glycosyl transferase family protein</fullName>
    </submittedName>
</protein>
<keyword evidence="3" id="KW-1185">Reference proteome</keyword>
<dbReference type="SUPFAM" id="SSF53448">
    <property type="entry name" value="Nucleotide-diphospho-sugar transferases"/>
    <property type="match status" value="1"/>
</dbReference>
<accession>A0A176S3V2</accession>
<dbReference type="AlphaFoldDB" id="A0A176S3V2"/>
<keyword evidence="2" id="KW-0808">Transferase</keyword>
<dbReference type="CDD" id="cd04179">
    <property type="entry name" value="DPM_DPG-synthase_like"/>
    <property type="match status" value="1"/>
</dbReference>
<feature type="domain" description="Glycosyltransferase 2-like" evidence="1">
    <location>
        <begin position="37"/>
        <end position="186"/>
    </location>
</feature>
<reference evidence="2 3" key="1">
    <citation type="submission" date="2016-05" db="EMBL/GenBank/DDBJ databases">
        <title>Single-cell genome of chain-forming Candidatus Thiomargarita nelsonii and comparison to other large sulfur-oxidizing bacteria.</title>
        <authorList>
            <person name="Winkel M."/>
            <person name="Salman V."/>
            <person name="Woyke T."/>
            <person name="Schulz-Vogt H."/>
            <person name="Richter M."/>
            <person name="Flood B."/>
            <person name="Bailey J."/>
            <person name="Amann R."/>
            <person name="Mussmann M."/>
        </authorList>
    </citation>
    <scope>NUCLEOTIDE SEQUENCE [LARGE SCALE GENOMIC DNA]</scope>
    <source>
        <strain evidence="2 3">THI036</strain>
    </source>
</reference>
<dbReference type="PANTHER" id="PTHR48090:SF7">
    <property type="entry name" value="RFBJ PROTEIN"/>
    <property type="match status" value="1"/>
</dbReference>
<dbReference type="GO" id="GO:0016740">
    <property type="term" value="F:transferase activity"/>
    <property type="evidence" value="ECO:0007669"/>
    <property type="project" value="UniProtKB-KW"/>
</dbReference>
<feature type="non-terminal residue" evidence="2">
    <location>
        <position position="292"/>
    </location>
</feature>
<gene>
    <name evidence="2" type="ORF">THIOM_001442</name>
</gene>
<dbReference type="PANTHER" id="PTHR48090">
    <property type="entry name" value="UNDECAPRENYL-PHOSPHATE 4-DEOXY-4-FORMAMIDO-L-ARABINOSE TRANSFERASE-RELATED"/>
    <property type="match status" value="1"/>
</dbReference>
<dbReference type="Proteomes" id="UP000076962">
    <property type="component" value="Unassembled WGS sequence"/>
</dbReference>